<proteinExistence type="inferred from homology"/>
<feature type="binding site" evidence="25">
    <location>
        <position position="316"/>
    </location>
    <ligand>
        <name>Mg(2+)</name>
        <dbReference type="ChEBI" id="CHEBI:18420"/>
        <label>2</label>
    </ligand>
</feature>
<dbReference type="EMBL" id="DWYS01000150">
    <property type="protein sequence ID" value="HJB08710.1"/>
    <property type="molecule type" value="Genomic_DNA"/>
</dbReference>
<evidence type="ECO:0000256" key="26">
    <source>
        <dbReference type="PROSITE-ProRule" id="PRU00409"/>
    </source>
</evidence>
<dbReference type="EC" id="6.3.2.4" evidence="6 22"/>
<dbReference type="GO" id="GO:0071555">
    <property type="term" value="P:cell wall organization"/>
    <property type="evidence" value="ECO:0007669"/>
    <property type="project" value="UniProtKB-KW"/>
</dbReference>
<dbReference type="InterPro" id="IPR011761">
    <property type="entry name" value="ATP-grasp"/>
</dbReference>
<gene>
    <name evidence="22" type="primary">ddl</name>
    <name evidence="28" type="ORF">H9716_12745</name>
</gene>
<evidence type="ECO:0000256" key="21">
    <source>
        <dbReference type="ARBA" id="ARBA00077154"/>
    </source>
</evidence>
<feature type="binding site" evidence="24">
    <location>
        <position position="136"/>
    </location>
    <ligand>
        <name>ATP</name>
        <dbReference type="ChEBI" id="CHEBI:30616"/>
    </ligand>
</feature>
<comment type="cofactor">
    <cofactor evidence="25">
        <name>Mg(2+)</name>
        <dbReference type="ChEBI" id="CHEBI:18420"/>
    </cofactor>
    <cofactor evidence="25">
        <name>Mn(2+)</name>
        <dbReference type="ChEBI" id="CHEBI:29035"/>
    </cofactor>
    <text evidence="25">Binds 2 magnesium or manganese ions per subunit.</text>
</comment>
<comment type="catalytic activity">
    <reaction evidence="17 22">
        <text>2 D-alanine + ATP = D-alanyl-D-alanine + ADP + phosphate + H(+)</text>
        <dbReference type="Rhea" id="RHEA:11224"/>
        <dbReference type="ChEBI" id="CHEBI:15378"/>
        <dbReference type="ChEBI" id="CHEBI:30616"/>
        <dbReference type="ChEBI" id="CHEBI:43474"/>
        <dbReference type="ChEBI" id="CHEBI:57416"/>
        <dbReference type="ChEBI" id="CHEBI:57822"/>
        <dbReference type="ChEBI" id="CHEBI:456216"/>
        <dbReference type="EC" id="6.3.2.4"/>
    </reaction>
</comment>
<dbReference type="SUPFAM" id="SSF56059">
    <property type="entry name" value="Glutathione synthetase ATP-binding domain-like"/>
    <property type="match status" value="1"/>
</dbReference>
<keyword evidence="10 24" id="KW-0547">Nucleotide-binding</keyword>
<keyword evidence="9 25" id="KW-0479">Metal-binding</keyword>
<keyword evidence="15 25" id="KW-0464">Manganese</keyword>
<comment type="similarity">
    <text evidence="5 22">Belongs to the D-alanine--D-alanine ligase family.</text>
</comment>
<feature type="binding site" evidence="24">
    <location>
        <begin position="181"/>
        <end position="183"/>
    </location>
    <ligand>
        <name>ATP</name>
        <dbReference type="ChEBI" id="CHEBI:30616"/>
    </ligand>
</feature>
<reference evidence="28" key="2">
    <citation type="submission" date="2021-04" db="EMBL/GenBank/DDBJ databases">
        <authorList>
            <person name="Gilroy R."/>
        </authorList>
    </citation>
    <scope>NUCLEOTIDE SEQUENCE</scope>
    <source>
        <strain evidence="28">CHK188-4685</strain>
    </source>
</reference>
<evidence type="ECO:0000256" key="13">
    <source>
        <dbReference type="ARBA" id="ARBA00022960"/>
    </source>
</evidence>
<dbReference type="Proteomes" id="UP000886804">
    <property type="component" value="Unassembled WGS sequence"/>
</dbReference>
<keyword evidence="8 22" id="KW-0436">Ligase</keyword>
<dbReference type="GO" id="GO:0005829">
    <property type="term" value="C:cytosol"/>
    <property type="evidence" value="ECO:0007669"/>
    <property type="project" value="TreeGrafter"/>
</dbReference>
<evidence type="ECO:0000256" key="10">
    <source>
        <dbReference type="ARBA" id="ARBA00022741"/>
    </source>
</evidence>
<comment type="subcellular location">
    <subcellularLocation>
        <location evidence="3 22">Cytoplasm</location>
    </subcellularLocation>
</comment>
<feature type="binding site" evidence="25">
    <location>
        <position position="301"/>
    </location>
    <ligand>
        <name>Mg(2+)</name>
        <dbReference type="ChEBI" id="CHEBI:18420"/>
        <label>1</label>
    </ligand>
</feature>
<dbReference type="GO" id="GO:0008716">
    <property type="term" value="F:D-alanine-D-alanine ligase activity"/>
    <property type="evidence" value="ECO:0007669"/>
    <property type="project" value="UniProtKB-UniRule"/>
</dbReference>
<evidence type="ECO:0000256" key="16">
    <source>
        <dbReference type="ARBA" id="ARBA00023316"/>
    </source>
</evidence>
<evidence type="ECO:0000256" key="19">
    <source>
        <dbReference type="ARBA" id="ARBA00068427"/>
    </source>
</evidence>
<dbReference type="NCBIfam" id="TIGR01205">
    <property type="entry name" value="D_ala_D_alaTIGR"/>
    <property type="match status" value="1"/>
</dbReference>
<evidence type="ECO:0000256" key="1">
    <source>
        <dbReference type="ARBA" id="ARBA00001936"/>
    </source>
</evidence>
<dbReference type="Pfam" id="PF07478">
    <property type="entry name" value="Dala_Dala_lig_C"/>
    <property type="match status" value="1"/>
</dbReference>
<evidence type="ECO:0000256" key="2">
    <source>
        <dbReference type="ARBA" id="ARBA00003921"/>
    </source>
</evidence>
<dbReference type="InterPro" id="IPR013815">
    <property type="entry name" value="ATP_grasp_subdomain_1"/>
</dbReference>
<dbReference type="InterPro" id="IPR016185">
    <property type="entry name" value="PreATP-grasp_dom_sf"/>
</dbReference>
<evidence type="ECO:0000256" key="5">
    <source>
        <dbReference type="ARBA" id="ARBA00010871"/>
    </source>
</evidence>
<accession>A0A9D2LAB9</accession>
<dbReference type="InterPro" id="IPR011095">
    <property type="entry name" value="Dala_Dala_lig_C"/>
</dbReference>
<name>A0A9D2LAB9_9FIRM</name>
<dbReference type="Gene3D" id="3.30.470.20">
    <property type="entry name" value="ATP-grasp fold, B domain"/>
    <property type="match status" value="1"/>
</dbReference>
<dbReference type="FunFam" id="3.30.1490.20:FF:000007">
    <property type="entry name" value="D-alanine--D-alanine ligase"/>
    <property type="match status" value="1"/>
</dbReference>
<comment type="function">
    <text evidence="2 22">Cell wall formation.</text>
</comment>
<evidence type="ECO:0000313" key="28">
    <source>
        <dbReference type="EMBL" id="HJB08710.1"/>
    </source>
</evidence>
<dbReference type="PANTHER" id="PTHR23132:SF25">
    <property type="entry name" value="D-ALANINE--D-ALANINE LIGASE A"/>
    <property type="match status" value="1"/>
</dbReference>
<evidence type="ECO:0000256" key="8">
    <source>
        <dbReference type="ARBA" id="ARBA00022598"/>
    </source>
</evidence>
<dbReference type="PANTHER" id="PTHR23132">
    <property type="entry name" value="D-ALANINE--D-ALANINE LIGASE"/>
    <property type="match status" value="1"/>
</dbReference>
<dbReference type="PROSITE" id="PS50975">
    <property type="entry name" value="ATP_GRASP"/>
    <property type="match status" value="1"/>
</dbReference>
<evidence type="ECO:0000256" key="12">
    <source>
        <dbReference type="ARBA" id="ARBA00022842"/>
    </source>
</evidence>
<dbReference type="Gene3D" id="3.30.1490.20">
    <property type="entry name" value="ATP-grasp fold, A domain"/>
    <property type="match status" value="1"/>
</dbReference>
<organism evidence="28 29">
    <name type="scientific">Candidatus Enterocloster faecavium</name>
    <dbReference type="NCBI Taxonomy" id="2838560"/>
    <lineage>
        <taxon>Bacteria</taxon>
        <taxon>Bacillati</taxon>
        <taxon>Bacillota</taxon>
        <taxon>Clostridia</taxon>
        <taxon>Lachnospirales</taxon>
        <taxon>Lachnospiraceae</taxon>
        <taxon>Enterocloster</taxon>
    </lineage>
</organism>
<keyword evidence="13 22" id="KW-0133">Cell shape</keyword>
<dbReference type="PROSITE" id="PS00843">
    <property type="entry name" value="DALA_DALA_LIGASE_1"/>
    <property type="match status" value="1"/>
</dbReference>
<sequence length="356" mass="39300">MSKPVVAVLFGGQSSEHIVSCMSAANVIERIDREKYELLLIGITQEGKWLRAEDLNSVKDGSWQYGKVRAAISPDAGEQCVLFMDGGQIEKVKVDLVFPVLHGLFGEDGTIQGLLELARIPYVGCGVLASAVSMDKWTTKIIADHLGVCQAAFEPVMRRELEGDLEAVLDRVEKRFPYPVFVKPSNAGSSRGVTKAENRDQLREGLMEAARHDRKILVEEMICGHEVECAVFGGGKEPVIASGVGEILAAADFYDFDAKYFNQESRTVTDPDLPGDAAETVRKTAVKIFEAVDGYGLARVDFFVKEDGQVVFNEINTMPGFTAISMYPMLWEARGISKEELVDRLIRHGMERFEAL</sequence>
<evidence type="ECO:0000256" key="18">
    <source>
        <dbReference type="ARBA" id="ARBA00060592"/>
    </source>
</evidence>
<dbReference type="AlphaFoldDB" id="A0A9D2LAB9"/>
<evidence type="ECO:0000256" key="7">
    <source>
        <dbReference type="ARBA" id="ARBA00022490"/>
    </source>
</evidence>
<dbReference type="InterPro" id="IPR005905">
    <property type="entry name" value="D_ala_D_ala"/>
</dbReference>
<dbReference type="InterPro" id="IPR000291">
    <property type="entry name" value="D-Ala_lig_Van_CS"/>
</dbReference>
<comment type="pathway">
    <text evidence="4 22">Cell wall biogenesis; peptidoglycan biosynthesis.</text>
</comment>
<keyword evidence="16 22" id="KW-0961">Cell wall biogenesis/degradation</keyword>
<evidence type="ECO:0000256" key="14">
    <source>
        <dbReference type="ARBA" id="ARBA00022984"/>
    </source>
</evidence>
<dbReference type="GO" id="GO:0008360">
    <property type="term" value="P:regulation of cell shape"/>
    <property type="evidence" value="ECO:0007669"/>
    <property type="project" value="UniProtKB-KW"/>
</dbReference>
<evidence type="ECO:0000256" key="23">
    <source>
        <dbReference type="PIRSR" id="PIRSR039102-1"/>
    </source>
</evidence>
<dbReference type="GO" id="GO:0009252">
    <property type="term" value="P:peptidoglycan biosynthetic process"/>
    <property type="evidence" value="ECO:0007669"/>
    <property type="project" value="UniProtKB-UniRule"/>
</dbReference>
<dbReference type="HAMAP" id="MF_00047">
    <property type="entry name" value="Dala_Dala_lig"/>
    <property type="match status" value="1"/>
</dbReference>
<dbReference type="Gene3D" id="3.40.50.20">
    <property type="match status" value="1"/>
</dbReference>
<evidence type="ECO:0000256" key="11">
    <source>
        <dbReference type="ARBA" id="ARBA00022840"/>
    </source>
</evidence>
<feature type="binding site" evidence="24">
    <location>
        <begin position="189"/>
        <end position="190"/>
    </location>
    <ligand>
        <name>ATP</name>
        <dbReference type="ChEBI" id="CHEBI:30616"/>
    </ligand>
</feature>
<dbReference type="PIRSF" id="PIRSF039102">
    <property type="entry name" value="Ddl/VanB"/>
    <property type="match status" value="1"/>
</dbReference>
<evidence type="ECO:0000256" key="4">
    <source>
        <dbReference type="ARBA" id="ARBA00004752"/>
    </source>
</evidence>
<feature type="active site" evidence="23">
    <location>
        <position position="16"/>
    </location>
</feature>
<dbReference type="PROSITE" id="PS00844">
    <property type="entry name" value="DALA_DALA_LIGASE_2"/>
    <property type="match status" value="1"/>
</dbReference>
<evidence type="ECO:0000256" key="20">
    <source>
        <dbReference type="ARBA" id="ARBA00076288"/>
    </source>
</evidence>
<feature type="domain" description="ATP-grasp" evidence="27">
    <location>
        <begin position="140"/>
        <end position="347"/>
    </location>
</feature>
<dbReference type="NCBIfam" id="NF002528">
    <property type="entry name" value="PRK01966.1-4"/>
    <property type="match status" value="1"/>
</dbReference>
<dbReference type="GO" id="GO:0046872">
    <property type="term" value="F:metal ion binding"/>
    <property type="evidence" value="ECO:0007669"/>
    <property type="project" value="UniProtKB-KW"/>
</dbReference>
<evidence type="ECO:0000256" key="9">
    <source>
        <dbReference type="ARBA" id="ARBA00022723"/>
    </source>
</evidence>
<comment type="pathway">
    <text evidence="18">Glycan biosynthesis.</text>
</comment>
<feature type="binding site" evidence="25">
    <location>
        <position position="314"/>
    </location>
    <ligand>
        <name>Mg(2+)</name>
        <dbReference type="ChEBI" id="CHEBI:18420"/>
        <label>2</label>
    </ligand>
</feature>
<comment type="cofactor">
    <cofactor evidence="1">
        <name>Mn(2+)</name>
        <dbReference type="ChEBI" id="CHEBI:29035"/>
    </cofactor>
</comment>
<evidence type="ECO:0000256" key="6">
    <source>
        <dbReference type="ARBA" id="ARBA00012216"/>
    </source>
</evidence>
<dbReference type="GO" id="GO:0005524">
    <property type="term" value="F:ATP binding"/>
    <property type="evidence" value="ECO:0007669"/>
    <property type="project" value="UniProtKB-UniRule"/>
</dbReference>
<evidence type="ECO:0000256" key="24">
    <source>
        <dbReference type="PIRSR" id="PIRSR039102-2"/>
    </source>
</evidence>
<keyword evidence="12 25" id="KW-0460">Magnesium</keyword>
<comment type="caution">
    <text evidence="28">The sequence shown here is derived from an EMBL/GenBank/DDBJ whole genome shotgun (WGS) entry which is preliminary data.</text>
</comment>
<feature type="binding site" evidence="24">
    <location>
        <begin position="313"/>
        <end position="314"/>
    </location>
    <ligand>
        <name>ATP</name>
        <dbReference type="ChEBI" id="CHEBI:30616"/>
    </ligand>
</feature>
<dbReference type="SUPFAM" id="SSF52440">
    <property type="entry name" value="PreATP-grasp domain"/>
    <property type="match status" value="1"/>
</dbReference>
<dbReference type="Pfam" id="PF01820">
    <property type="entry name" value="Dala_Dala_lig_N"/>
    <property type="match status" value="1"/>
</dbReference>
<reference evidence="28" key="1">
    <citation type="journal article" date="2021" name="PeerJ">
        <title>Extensive microbial diversity within the chicken gut microbiome revealed by metagenomics and culture.</title>
        <authorList>
            <person name="Gilroy R."/>
            <person name="Ravi A."/>
            <person name="Getino M."/>
            <person name="Pursley I."/>
            <person name="Horton D.L."/>
            <person name="Alikhan N.F."/>
            <person name="Baker D."/>
            <person name="Gharbi K."/>
            <person name="Hall N."/>
            <person name="Watson M."/>
            <person name="Adriaenssens E.M."/>
            <person name="Foster-Nyarko E."/>
            <person name="Jarju S."/>
            <person name="Secka A."/>
            <person name="Antonio M."/>
            <person name="Oren A."/>
            <person name="Chaudhuri R.R."/>
            <person name="La Ragione R."/>
            <person name="Hildebrand F."/>
            <person name="Pallen M.J."/>
        </authorList>
    </citation>
    <scope>NUCLEOTIDE SEQUENCE</scope>
    <source>
        <strain evidence="28">CHK188-4685</strain>
    </source>
</reference>
<keyword evidence="11 26" id="KW-0067">ATP-binding</keyword>
<feature type="active site" evidence="23">
    <location>
        <position position="325"/>
    </location>
</feature>
<feature type="active site" evidence="23">
    <location>
        <position position="189"/>
    </location>
</feature>
<evidence type="ECO:0000313" key="29">
    <source>
        <dbReference type="Proteomes" id="UP000886804"/>
    </source>
</evidence>
<dbReference type="FunFam" id="3.30.470.20:FF:000008">
    <property type="entry name" value="D-alanine--D-alanine ligase"/>
    <property type="match status" value="1"/>
</dbReference>
<keyword evidence="14 22" id="KW-0573">Peptidoglycan synthesis</keyword>
<dbReference type="InterPro" id="IPR011127">
    <property type="entry name" value="Dala_Dala_lig_N"/>
</dbReference>
<protein>
    <recommendedName>
        <fullName evidence="19 22">D-alanine--D-alanine ligase</fullName>
        <ecNumber evidence="6 22">6.3.2.4</ecNumber>
    </recommendedName>
    <alternativeName>
        <fullName evidence="21 22">D-Ala-D-Ala ligase</fullName>
    </alternativeName>
    <alternativeName>
        <fullName evidence="20 22">D-alanylalanine synthetase</fullName>
    </alternativeName>
</protein>
<evidence type="ECO:0000256" key="15">
    <source>
        <dbReference type="ARBA" id="ARBA00023211"/>
    </source>
</evidence>
<evidence type="ECO:0000256" key="22">
    <source>
        <dbReference type="HAMAP-Rule" id="MF_00047"/>
    </source>
</evidence>
<evidence type="ECO:0000256" key="3">
    <source>
        <dbReference type="ARBA" id="ARBA00004496"/>
    </source>
</evidence>
<evidence type="ECO:0000259" key="27">
    <source>
        <dbReference type="PROSITE" id="PS50975"/>
    </source>
</evidence>
<evidence type="ECO:0000256" key="17">
    <source>
        <dbReference type="ARBA" id="ARBA00047614"/>
    </source>
</evidence>
<evidence type="ECO:0000256" key="25">
    <source>
        <dbReference type="PIRSR" id="PIRSR039102-3"/>
    </source>
</evidence>
<feature type="binding site" evidence="24">
    <location>
        <begin position="219"/>
        <end position="226"/>
    </location>
    <ligand>
        <name>ATP</name>
        <dbReference type="ChEBI" id="CHEBI:30616"/>
    </ligand>
</feature>
<feature type="binding site" evidence="25">
    <location>
        <position position="314"/>
    </location>
    <ligand>
        <name>Mg(2+)</name>
        <dbReference type="ChEBI" id="CHEBI:18420"/>
        <label>1</label>
    </ligand>
</feature>
<keyword evidence="7 22" id="KW-0963">Cytoplasm</keyword>